<sequence length="216" mass="23846">MAVLYAFLCIPIGHASSFGTEAFASLYPLLAQLSDQNSADNDALQAEIDKTSSAFDAIVKEFNGREAPLPTAFNASIEAYREQLSRALGAHDRKDAIEVMSAVRQDAELKRQFLFSTSGFSPFDRPMLVTVSVVTIRGDKDEPGYTVTCNPFRDATQKSHARFPFASETNQATLPMPPGRYRLQLYKGKTLLLSRDLLIGLSSKPTEEVRIDVSNF</sequence>
<organism evidence="1 2">
    <name type="scientific">Pseudomonas entomophila</name>
    <dbReference type="NCBI Taxonomy" id="312306"/>
    <lineage>
        <taxon>Bacteria</taxon>
        <taxon>Pseudomonadati</taxon>
        <taxon>Pseudomonadota</taxon>
        <taxon>Gammaproteobacteria</taxon>
        <taxon>Pseudomonadales</taxon>
        <taxon>Pseudomonadaceae</taxon>
        <taxon>Pseudomonas</taxon>
    </lineage>
</organism>
<dbReference type="KEGG" id="pory:EJA05_11100"/>
<name>A0A3S8UIY2_9PSED</name>
<proteinExistence type="predicted"/>
<dbReference type="EMBL" id="CP034338">
    <property type="protein sequence ID" value="AZL68241.1"/>
    <property type="molecule type" value="Genomic_DNA"/>
</dbReference>
<reference evidence="1 2" key="1">
    <citation type="submission" date="2018-12" db="EMBL/GenBank/DDBJ databases">
        <authorList>
            <person name="Li S."/>
            <person name="Yang R."/>
            <person name="Chen G."/>
            <person name="Zou L."/>
            <person name="Zhang C."/>
            <person name="Chen Y."/>
            <person name="Liu Z."/>
            <person name="Li Y."/>
            <person name="Yan Y."/>
            <person name="Huang M."/>
            <person name="Chen T."/>
        </authorList>
    </citation>
    <scope>NUCLEOTIDE SEQUENCE [LARGE SCALE GENOMIC DNA]</scope>
    <source>
        <strain evidence="1 2">1257</strain>
    </source>
</reference>
<evidence type="ECO:0000313" key="1">
    <source>
        <dbReference type="EMBL" id="AZL68241.1"/>
    </source>
</evidence>
<gene>
    <name evidence="1" type="ORF">EJA05_11100</name>
</gene>
<dbReference type="AlphaFoldDB" id="A0A3S8UIY2"/>
<dbReference type="Proteomes" id="UP000268230">
    <property type="component" value="Chromosome"/>
</dbReference>
<accession>A0A3S8UIY2</accession>
<dbReference type="OrthoDB" id="9944200at2"/>
<protein>
    <submittedName>
        <fullName evidence="1">Uncharacterized protein</fullName>
    </submittedName>
</protein>
<evidence type="ECO:0000313" key="2">
    <source>
        <dbReference type="Proteomes" id="UP000268230"/>
    </source>
</evidence>